<feature type="signal peptide" evidence="1">
    <location>
        <begin position="1"/>
        <end position="19"/>
    </location>
</feature>
<evidence type="ECO:0000256" key="1">
    <source>
        <dbReference type="SAM" id="SignalP"/>
    </source>
</evidence>
<sequence length="37" mass="4318">MASKCFGVWLVLFFTMLETRICTTQHSTITNDQYLCD</sequence>
<dbReference type="EMBL" id="GBRH01272135">
    <property type="protein sequence ID" value="JAD25760.1"/>
    <property type="molecule type" value="Transcribed_RNA"/>
</dbReference>
<proteinExistence type="predicted"/>
<organism evidence="2">
    <name type="scientific">Arundo donax</name>
    <name type="common">Giant reed</name>
    <name type="synonym">Donax arundinaceus</name>
    <dbReference type="NCBI Taxonomy" id="35708"/>
    <lineage>
        <taxon>Eukaryota</taxon>
        <taxon>Viridiplantae</taxon>
        <taxon>Streptophyta</taxon>
        <taxon>Embryophyta</taxon>
        <taxon>Tracheophyta</taxon>
        <taxon>Spermatophyta</taxon>
        <taxon>Magnoliopsida</taxon>
        <taxon>Liliopsida</taxon>
        <taxon>Poales</taxon>
        <taxon>Poaceae</taxon>
        <taxon>PACMAD clade</taxon>
        <taxon>Arundinoideae</taxon>
        <taxon>Arundineae</taxon>
        <taxon>Arundo</taxon>
    </lineage>
</organism>
<reference evidence="2" key="2">
    <citation type="journal article" date="2015" name="Data Brief">
        <title>Shoot transcriptome of the giant reed, Arundo donax.</title>
        <authorList>
            <person name="Barrero R.A."/>
            <person name="Guerrero F.D."/>
            <person name="Moolhuijzen P."/>
            <person name="Goolsby J.A."/>
            <person name="Tidwell J."/>
            <person name="Bellgard S.E."/>
            <person name="Bellgard M.I."/>
        </authorList>
    </citation>
    <scope>NUCLEOTIDE SEQUENCE</scope>
    <source>
        <tissue evidence="2">Shoot tissue taken approximately 20 cm above the soil surface</tissue>
    </source>
</reference>
<evidence type="ECO:0000313" key="2">
    <source>
        <dbReference type="EMBL" id="JAD25760.1"/>
    </source>
</evidence>
<protein>
    <submittedName>
        <fullName evidence="2">Uncharacterized protein</fullName>
    </submittedName>
</protein>
<accession>A0A0A8YKB8</accession>
<name>A0A0A8YKB8_ARUDO</name>
<keyword evidence="1" id="KW-0732">Signal</keyword>
<reference evidence="2" key="1">
    <citation type="submission" date="2014-09" db="EMBL/GenBank/DDBJ databases">
        <authorList>
            <person name="Magalhaes I.L.F."/>
            <person name="Oliveira U."/>
            <person name="Santos F.R."/>
            <person name="Vidigal T.H.D.A."/>
            <person name="Brescovit A.D."/>
            <person name="Santos A.J."/>
        </authorList>
    </citation>
    <scope>NUCLEOTIDE SEQUENCE</scope>
    <source>
        <tissue evidence="2">Shoot tissue taken approximately 20 cm above the soil surface</tissue>
    </source>
</reference>
<feature type="chain" id="PRO_5002061851" evidence="1">
    <location>
        <begin position="20"/>
        <end position="37"/>
    </location>
</feature>
<dbReference type="AlphaFoldDB" id="A0A0A8YKB8"/>